<evidence type="ECO:0000259" key="1">
    <source>
        <dbReference type="Pfam" id="PF08759"/>
    </source>
</evidence>
<evidence type="ECO:0000313" key="2">
    <source>
        <dbReference type="EMBL" id="MBD5807145.1"/>
    </source>
</evidence>
<proteinExistence type="predicted"/>
<comment type="caution">
    <text evidence="2">The sequence shown here is derived from an EMBL/GenBank/DDBJ whole genome shotgun (WGS) entry which is preliminary data.</text>
</comment>
<feature type="domain" description="Glycosyltransferase GT-D fold" evidence="1">
    <location>
        <begin position="17"/>
        <end position="239"/>
    </location>
</feature>
<protein>
    <submittedName>
        <fullName evidence="2">SP_1767 family glycosyltransferase</fullName>
    </submittedName>
</protein>
<keyword evidence="3" id="KW-1185">Reference proteome</keyword>
<dbReference type="EMBL" id="QORN01000036">
    <property type="protein sequence ID" value="MBD5807145.1"/>
    <property type="molecule type" value="Genomic_DNA"/>
</dbReference>
<evidence type="ECO:0000313" key="3">
    <source>
        <dbReference type="Proteomes" id="UP000704341"/>
    </source>
</evidence>
<dbReference type="NCBIfam" id="TIGR03728">
    <property type="entry name" value="glyco_access_1"/>
    <property type="match status" value="1"/>
</dbReference>
<name>A0ABR8P8R4_9LACO</name>
<dbReference type="InterPro" id="IPR014869">
    <property type="entry name" value="GT-D"/>
</dbReference>
<reference evidence="2 3" key="1">
    <citation type="submission" date="2018-07" db="EMBL/GenBank/DDBJ databases">
        <title>Phylogenomic Insights into understanding Host Adaptation of Lactobacillus reuteri by a novel species, Lactobacillus spp. M31.</title>
        <authorList>
            <person name="Sharma S."/>
            <person name="Patil P."/>
            <person name="Korpole S."/>
            <person name="Patil P.B."/>
        </authorList>
    </citation>
    <scope>NUCLEOTIDE SEQUENCE [LARGE SCALE GENOMIC DNA]</scope>
    <source>
        <strain evidence="2 3">M31</strain>
    </source>
</reference>
<gene>
    <name evidence="2" type="ORF">DTK66_08560</name>
</gene>
<organism evidence="2 3">
    <name type="scientific">Limosilactobacillus walteri</name>
    <dbReference type="NCBI Taxonomy" id="2268022"/>
    <lineage>
        <taxon>Bacteria</taxon>
        <taxon>Bacillati</taxon>
        <taxon>Bacillota</taxon>
        <taxon>Bacilli</taxon>
        <taxon>Lactobacillales</taxon>
        <taxon>Lactobacillaceae</taxon>
        <taxon>Limosilactobacillus</taxon>
    </lineage>
</organism>
<sequence>MNSNDTLSYILEQRCSVARFGDGEISLLNGVNQVFQDADYTLRQRLDEILKMGSRPELLVCLSDVFHGLDMLVDSAHDWWQGHLATFNQYYQEIGEIGNYYGNTMVTRPYMDFKDRSSAGEIFDRLKEIWRGRDLLIVEGYYTRSGVGNDLYSTASSVRRIICPSKNAWEKYYEIEKMIKLYGQNCLVLVMLGMTATVIAADLAEYTQVIDLGHLDPEYEWYKIKAKTRVPIRGKHTAEMNYDVGIEDIDNQKYRSEIIAKIGVE</sequence>
<dbReference type="Pfam" id="PF08759">
    <property type="entry name" value="GT-D"/>
    <property type="match status" value="1"/>
</dbReference>
<accession>A0ABR8P8R4</accession>
<dbReference type="Proteomes" id="UP000704341">
    <property type="component" value="Unassembled WGS sequence"/>
</dbReference>